<proteinExistence type="predicted"/>
<feature type="signal peptide" evidence="1">
    <location>
        <begin position="1"/>
        <end position="16"/>
    </location>
</feature>
<accession>A0A4D5RZ96</accession>
<organism evidence="2">
    <name type="scientific">Ixodes scapularis</name>
    <name type="common">Black-legged tick</name>
    <name type="synonym">Deer tick</name>
    <dbReference type="NCBI Taxonomy" id="6945"/>
    <lineage>
        <taxon>Eukaryota</taxon>
        <taxon>Metazoa</taxon>
        <taxon>Ecdysozoa</taxon>
        <taxon>Arthropoda</taxon>
        <taxon>Chelicerata</taxon>
        <taxon>Arachnida</taxon>
        <taxon>Acari</taxon>
        <taxon>Parasitiformes</taxon>
        <taxon>Ixodida</taxon>
        <taxon>Ixodoidea</taxon>
        <taxon>Ixodidae</taxon>
        <taxon>Ixodinae</taxon>
        <taxon>Ixodes</taxon>
    </lineage>
</organism>
<keyword evidence="1" id="KW-0732">Signal</keyword>
<dbReference type="EMBL" id="GHJT01008681">
    <property type="protein sequence ID" value="MOY42652.1"/>
    <property type="molecule type" value="Transcribed_RNA"/>
</dbReference>
<sequence length="70" mass="8221">MLLLIVLFVNPLLMLSKSPVRKTKCFQAPVPYSYPLMKCRDGNLSWLHNGRTYLPPFRILAAPIIRQHWR</sequence>
<evidence type="ECO:0000256" key="1">
    <source>
        <dbReference type="SAM" id="SignalP"/>
    </source>
</evidence>
<protein>
    <submittedName>
        <fullName evidence="2">Putative secreted protein</fullName>
    </submittedName>
</protein>
<feature type="chain" id="PRO_5020021301" evidence="1">
    <location>
        <begin position="17"/>
        <end position="70"/>
    </location>
</feature>
<dbReference type="AlphaFoldDB" id="A0A4D5RZ96"/>
<evidence type="ECO:0000313" key="2">
    <source>
        <dbReference type="EMBL" id="MOY42652.1"/>
    </source>
</evidence>
<name>A0A4D5RZ96_IXOSC</name>
<reference evidence="2" key="1">
    <citation type="submission" date="2019-04" db="EMBL/GenBank/DDBJ databases">
        <title>An insight into the mialome of Ixodes scapularis.</title>
        <authorList>
            <person name="Ribeiro J.M."/>
            <person name="Mather T.N."/>
            <person name="Karim S."/>
        </authorList>
    </citation>
    <scope>NUCLEOTIDE SEQUENCE</scope>
</reference>